<sequence>MKALLVGEYRDGKLLGSTYELLAFARKIGAQAAMFLVGSEAALPRFDGPLYLAEAKAAGEFNPALHKQLLLQVIEQEQPELIVLAHSSYGWDLAPRLALALKCAQASEVLDYAEGAFVVPACNAKLRRTLKPASARTVVTLQAGAFSLPGEPAGTPEVKPLSIQAAAGGLEFVGYEAAQKAAVDLTRAEIIVSAGRGIGKKENVEMIAALAKALGGELGASRPVVDAEWLDHSRQVGTTGQTVAPRLYVACGISGAIQHLAGMKKSGFILAVNTDKEAPIGEVADVLVVADLKQFVPALTERVKALRGA</sequence>
<name>A0ABM8HYF3_9BACT</name>
<accession>A0ABM8HYF3</accession>
<dbReference type="PANTHER" id="PTHR43153">
    <property type="entry name" value="ELECTRON TRANSFER FLAVOPROTEIN ALPHA"/>
    <property type="match status" value="1"/>
</dbReference>
<reference evidence="7 8" key="1">
    <citation type="journal article" date="2016" name="C (Basel)">
        <title>Selective Growth of and Electricity Production by Marine Exoelectrogenic Bacteria in Self-Aggregated Hydrogel of Microbially Reduced Graphene Oxide.</title>
        <authorList>
            <person name="Yoshida N."/>
            <person name="Goto Y."/>
            <person name="Miyata Y."/>
        </authorList>
    </citation>
    <scope>NUCLEOTIDE SEQUENCE [LARGE SCALE GENOMIC DNA]</scope>
    <source>
        <strain evidence="7 8">NIT-T3</strain>
    </source>
</reference>
<proteinExistence type="inferred from homology"/>
<dbReference type="InterPro" id="IPR018206">
    <property type="entry name" value="ETF_asu_C_CS"/>
</dbReference>
<dbReference type="InterPro" id="IPR014731">
    <property type="entry name" value="ETF_asu_C"/>
</dbReference>
<keyword evidence="8" id="KW-1185">Reference proteome</keyword>
<keyword evidence="5" id="KW-0249">Electron transport</keyword>
<dbReference type="Pfam" id="PF00766">
    <property type="entry name" value="ETF_alpha"/>
    <property type="match status" value="1"/>
</dbReference>
<dbReference type="PANTHER" id="PTHR43153:SF1">
    <property type="entry name" value="ELECTRON TRANSFER FLAVOPROTEIN SUBUNIT ALPHA, MITOCHONDRIAL"/>
    <property type="match status" value="1"/>
</dbReference>
<evidence type="ECO:0000313" key="8">
    <source>
        <dbReference type="Proteomes" id="UP001319827"/>
    </source>
</evidence>
<dbReference type="RefSeq" id="WP_221249237.1">
    <property type="nucleotide sequence ID" value="NZ_AP024355.1"/>
</dbReference>
<evidence type="ECO:0000256" key="2">
    <source>
        <dbReference type="ARBA" id="ARBA00022448"/>
    </source>
</evidence>
<dbReference type="SMART" id="SM00893">
    <property type="entry name" value="ETF"/>
    <property type="match status" value="1"/>
</dbReference>
<evidence type="ECO:0000259" key="6">
    <source>
        <dbReference type="SMART" id="SM00893"/>
    </source>
</evidence>
<comment type="similarity">
    <text evidence="1">Belongs to the ETF alpha-subunit/FixB family.</text>
</comment>
<dbReference type="EMBL" id="AP024355">
    <property type="protein sequence ID" value="BCR05839.1"/>
    <property type="molecule type" value="Genomic_DNA"/>
</dbReference>
<reference evidence="7 8" key="2">
    <citation type="journal article" date="2021" name="Int. J. Syst. Evol. Microbiol.">
        <title>Isolation and Polyphasic Characterization of Desulfuromonas versatilis sp. Nov., an Electrogenic Bacteria Capable of Versatile Metabolism Isolated from a Graphene Oxide-Reducing Enrichment Culture.</title>
        <authorList>
            <person name="Xie L."/>
            <person name="Yoshida N."/>
            <person name="Ishii S."/>
            <person name="Meng L."/>
        </authorList>
    </citation>
    <scope>NUCLEOTIDE SEQUENCE [LARGE SCALE GENOMIC DNA]</scope>
    <source>
        <strain evidence="7 8">NIT-T3</strain>
    </source>
</reference>
<dbReference type="InterPro" id="IPR014730">
    <property type="entry name" value="ETF_a/b_N"/>
</dbReference>
<dbReference type="PROSITE" id="PS00696">
    <property type="entry name" value="ETF_ALPHA"/>
    <property type="match status" value="1"/>
</dbReference>
<evidence type="ECO:0000313" key="7">
    <source>
        <dbReference type="EMBL" id="BCR05839.1"/>
    </source>
</evidence>
<dbReference type="SUPFAM" id="SSF52402">
    <property type="entry name" value="Adenine nucleotide alpha hydrolases-like"/>
    <property type="match status" value="1"/>
</dbReference>
<gene>
    <name evidence="7" type="primary">etfA_2</name>
    <name evidence="7" type="ORF">DESUT3_29080</name>
</gene>
<feature type="domain" description="Electron transfer flavoprotein alpha/beta-subunit N-terminal" evidence="6">
    <location>
        <begin position="3"/>
        <end position="176"/>
    </location>
</feature>
<dbReference type="InterPro" id="IPR001308">
    <property type="entry name" value="ETF_a/FixB"/>
</dbReference>
<evidence type="ECO:0000256" key="1">
    <source>
        <dbReference type="ARBA" id="ARBA00005817"/>
    </source>
</evidence>
<dbReference type="InterPro" id="IPR014729">
    <property type="entry name" value="Rossmann-like_a/b/a_fold"/>
</dbReference>
<organism evidence="7 8">
    <name type="scientific">Desulfuromonas versatilis</name>
    <dbReference type="NCBI Taxonomy" id="2802975"/>
    <lineage>
        <taxon>Bacteria</taxon>
        <taxon>Pseudomonadati</taxon>
        <taxon>Thermodesulfobacteriota</taxon>
        <taxon>Desulfuromonadia</taxon>
        <taxon>Desulfuromonadales</taxon>
        <taxon>Desulfuromonadaceae</taxon>
        <taxon>Desulfuromonas</taxon>
    </lineage>
</organism>
<evidence type="ECO:0000256" key="3">
    <source>
        <dbReference type="ARBA" id="ARBA00022630"/>
    </source>
</evidence>
<keyword evidence="2" id="KW-0813">Transport</keyword>
<evidence type="ECO:0000256" key="5">
    <source>
        <dbReference type="ARBA" id="ARBA00022982"/>
    </source>
</evidence>
<dbReference type="Gene3D" id="3.40.50.1220">
    <property type="entry name" value="TPP-binding domain"/>
    <property type="match status" value="1"/>
</dbReference>
<dbReference type="Pfam" id="PF01012">
    <property type="entry name" value="ETF"/>
    <property type="match status" value="1"/>
</dbReference>
<keyword evidence="3" id="KW-0285">Flavoprotein</keyword>
<keyword evidence="4" id="KW-0274">FAD</keyword>
<protein>
    <submittedName>
        <fullName evidence="7">Electron transfer flavoprotein subunit alpha</fullName>
    </submittedName>
</protein>
<evidence type="ECO:0000256" key="4">
    <source>
        <dbReference type="ARBA" id="ARBA00022827"/>
    </source>
</evidence>
<dbReference type="Gene3D" id="3.40.50.620">
    <property type="entry name" value="HUPs"/>
    <property type="match status" value="1"/>
</dbReference>
<dbReference type="InterPro" id="IPR029035">
    <property type="entry name" value="DHS-like_NAD/FAD-binding_dom"/>
</dbReference>
<dbReference type="SUPFAM" id="SSF52467">
    <property type="entry name" value="DHS-like NAD/FAD-binding domain"/>
    <property type="match status" value="1"/>
</dbReference>
<dbReference type="PIRSF" id="PIRSF000089">
    <property type="entry name" value="Electra_flavoP_a"/>
    <property type="match status" value="1"/>
</dbReference>
<dbReference type="Proteomes" id="UP001319827">
    <property type="component" value="Chromosome"/>
</dbReference>